<comment type="caution">
    <text evidence="2">The sequence shown here is derived from an EMBL/GenBank/DDBJ whole genome shotgun (WGS) entry which is preliminary data.</text>
</comment>
<name>A0ABQ7JGZ8_9FUNG</name>
<protein>
    <submittedName>
        <fullName evidence="2">Uncharacterized protein</fullName>
    </submittedName>
</protein>
<sequence>MTPEQEKLWRDSQNKDKDKDKDKRKAKTANTTTTKTNKRRRVDKEAPRSIDDKSKAELVKSMAYQHPLVCLTVETLSANTKRALGGGASLQLAVEACVEDITNQALSTKRDAQSFIGRYVEAAYDAGLTDDDRSVLSAMCPPVSSAINCDGADDEEEVEDNEEEEQQDDDDDDDSNSTNAPYKQFFQILLAHLYSRKRLPSSV</sequence>
<evidence type="ECO:0000313" key="3">
    <source>
        <dbReference type="Proteomes" id="UP001194696"/>
    </source>
</evidence>
<organism evidence="2 3">
    <name type="scientific">Linnemannia gamsii</name>
    <dbReference type="NCBI Taxonomy" id="64522"/>
    <lineage>
        <taxon>Eukaryota</taxon>
        <taxon>Fungi</taxon>
        <taxon>Fungi incertae sedis</taxon>
        <taxon>Mucoromycota</taxon>
        <taxon>Mortierellomycotina</taxon>
        <taxon>Mortierellomycetes</taxon>
        <taxon>Mortierellales</taxon>
        <taxon>Mortierellaceae</taxon>
        <taxon>Linnemannia</taxon>
    </lineage>
</organism>
<feature type="region of interest" description="Disordered" evidence="1">
    <location>
        <begin position="146"/>
        <end position="180"/>
    </location>
</feature>
<keyword evidence="3" id="KW-1185">Reference proteome</keyword>
<reference evidence="2 3" key="1">
    <citation type="journal article" date="2020" name="Fungal Divers.">
        <title>Resolving the Mortierellaceae phylogeny through synthesis of multi-gene phylogenetics and phylogenomics.</title>
        <authorList>
            <person name="Vandepol N."/>
            <person name="Liber J."/>
            <person name="Desiro A."/>
            <person name="Na H."/>
            <person name="Kennedy M."/>
            <person name="Barry K."/>
            <person name="Grigoriev I.V."/>
            <person name="Miller A.N."/>
            <person name="O'Donnell K."/>
            <person name="Stajich J.E."/>
            <person name="Bonito G."/>
        </authorList>
    </citation>
    <scope>NUCLEOTIDE SEQUENCE [LARGE SCALE GENOMIC DNA]</scope>
    <source>
        <strain evidence="2 3">AD045</strain>
    </source>
</reference>
<feature type="region of interest" description="Disordered" evidence="1">
    <location>
        <begin position="1"/>
        <end position="55"/>
    </location>
</feature>
<accession>A0ABQ7JGZ8</accession>
<evidence type="ECO:0000313" key="2">
    <source>
        <dbReference type="EMBL" id="KAG0269744.1"/>
    </source>
</evidence>
<dbReference type="EMBL" id="JAAAIM010003108">
    <property type="protein sequence ID" value="KAG0269744.1"/>
    <property type="molecule type" value="Genomic_DNA"/>
</dbReference>
<feature type="compositionally biased region" description="Basic and acidic residues" evidence="1">
    <location>
        <begin position="1"/>
        <end position="23"/>
    </location>
</feature>
<feature type="compositionally biased region" description="Acidic residues" evidence="1">
    <location>
        <begin position="151"/>
        <end position="175"/>
    </location>
</feature>
<evidence type="ECO:0000256" key="1">
    <source>
        <dbReference type="SAM" id="MobiDB-lite"/>
    </source>
</evidence>
<feature type="non-terminal residue" evidence="2">
    <location>
        <position position="203"/>
    </location>
</feature>
<proteinExistence type="predicted"/>
<dbReference type="Proteomes" id="UP001194696">
    <property type="component" value="Unassembled WGS sequence"/>
</dbReference>
<gene>
    <name evidence="2" type="ORF">BGZ96_006437</name>
</gene>
<feature type="compositionally biased region" description="Basic and acidic residues" evidence="1">
    <location>
        <begin position="42"/>
        <end position="55"/>
    </location>
</feature>